<feature type="transmembrane region" description="Helical" evidence="1">
    <location>
        <begin position="415"/>
        <end position="433"/>
    </location>
</feature>
<evidence type="ECO:0000313" key="3">
    <source>
        <dbReference type="Proteomes" id="UP000177169"/>
    </source>
</evidence>
<feature type="transmembrane region" description="Helical" evidence="1">
    <location>
        <begin position="354"/>
        <end position="373"/>
    </location>
</feature>
<dbReference type="AlphaFoldDB" id="A0A1F7Z2B8"/>
<feature type="transmembrane region" description="Helical" evidence="1">
    <location>
        <begin position="324"/>
        <end position="342"/>
    </location>
</feature>
<sequence>MNKIRRKNTLSVKRSSIIHLLSLLVLFFIGLWVFKDFFKISLWGDDWMLSFYIVEHRIAGTIPRLYFSLYGGQAILMDLMNHIFNFEPKYYFYTSYVLRFIASISVYVLAFYISNKKLVAFFSTFLFLTSFTGIESTNWVHNSVNYLALASFLFGYLFWLKGGTAEKNKNANKYVFAYFFLFALAIALAGVRVPGLILLFIFIEGYSVMTKKSKFKSSLIKVVILLGIFILFAKLGFFGAVGSYTSGQLKSGLLTYLHADSANIFRFMLYPIGSFANMVFPTHLFSAYPFYQEFFVNVNIGIYEIILYSIPILLLVIKLARRSKIAGFIFAIFWSITFYLFLKGFGDSLGDIGAQVLIGLILTFFFLYLYFYFLITKREDIKDNMINLFVMAVSFVFVTHALLVNQSTIDSQSRYMTISSGMVSILISFTLYYSFKRMTFVLLTMIIIILNIFGARYFFSESRLRLNDKVKIAWEDISSLGSKIPYEGKTRLFVFDFSDDERDFYQTAIGFGGTYHYAIVNGINDRKKLAVFLSKDELGVVLQTFKDSLAGANQLGPMIHGELKLTDIYGFALKNGRVSRSDEIRNKIRQLSEVDPNP</sequence>
<feature type="transmembrane region" description="Helical" evidence="1">
    <location>
        <begin position="146"/>
        <end position="163"/>
    </location>
</feature>
<feature type="transmembrane region" description="Helical" evidence="1">
    <location>
        <begin position="175"/>
        <end position="203"/>
    </location>
</feature>
<feature type="transmembrane region" description="Helical" evidence="1">
    <location>
        <begin position="16"/>
        <end position="34"/>
    </location>
</feature>
<accession>A0A1F7Z2B8</accession>
<dbReference type="Proteomes" id="UP000177169">
    <property type="component" value="Unassembled WGS sequence"/>
</dbReference>
<feature type="transmembrane region" description="Helical" evidence="1">
    <location>
        <begin position="267"/>
        <end position="288"/>
    </location>
</feature>
<feature type="transmembrane region" description="Helical" evidence="1">
    <location>
        <begin position="294"/>
        <end position="317"/>
    </location>
</feature>
<organism evidence="2 3">
    <name type="scientific">Candidatus Woesebacteria bacterium RIFCSPHIGHO2_02_FULL_39_13</name>
    <dbReference type="NCBI Taxonomy" id="1802505"/>
    <lineage>
        <taxon>Bacteria</taxon>
        <taxon>Candidatus Woeseibacteriota</taxon>
    </lineage>
</organism>
<feature type="transmembrane region" description="Helical" evidence="1">
    <location>
        <begin position="90"/>
        <end position="111"/>
    </location>
</feature>
<name>A0A1F7Z2B8_9BACT</name>
<keyword evidence="1" id="KW-0472">Membrane</keyword>
<evidence type="ECO:0000256" key="1">
    <source>
        <dbReference type="SAM" id="Phobius"/>
    </source>
</evidence>
<feature type="transmembrane region" description="Helical" evidence="1">
    <location>
        <begin position="385"/>
        <end position="403"/>
    </location>
</feature>
<keyword evidence="1" id="KW-1133">Transmembrane helix</keyword>
<reference evidence="2 3" key="1">
    <citation type="journal article" date="2016" name="Nat. Commun.">
        <title>Thousands of microbial genomes shed light on interconnected biogeochemical processes in an aquifer system.</title>
        <authorList>
            <person name="Anantharaman K."/>
            <person name="Brown C.T."/>
            <person name="Hug L.A."/>
            <person name="Sharon I."/>
            <person name="Castelle C.J."/>
            <person name="Probst A.J."/>
            <person name="Thomas B.C."/>
            <person name="Singh A."/>
            <person name="Wilkins M.J."/>
            <person name="Karaoz U."/>
            <person name="Brodie E.L."/>
            <person name="Williams K.H."/>
            <person name="Hubbard S.S."/>
            <person name="Banfield J.F."/>
        </authorList>
    </citation>
    <scope>NUCLEOTIDE SEQUENCE [LARGE SCALE GENOMIC DNA]</scope>
</reference>
<protein>
    <recommendedName>
        <fullName evidence="4">Glycosyltransferase RgtA/B/C/D-like domain-containing protein</fullName>
    </recommendedName>
</protein>
<dbReference type="STRING" id="1802505.A3D01_04900"/>
<gene>
    <name evidence="2" type="ORF">A3D01_04900</name>
</gene>
<feature type="transmembrane region" description="Helical" evidence="1">
    <location>
        <begin position="223"/>
        <end position="246"/>
    </location>
</feature>
<evidence type="ECO:0008006" key="4">
    <source>
        <dbReference type="Google" id="ProtNLM"/>
    </source>
</evidence>
<feature type="transmembrane region" description="Helical" evidence="1">
    <location>
        <begin position="440"/>
        <end position="459"/>
    </location>
</feature>
<keyword evidence="1" id="KW-0812">Transmembrane</keyword>
<feature type="transmembrane region" description="Helical" evidence="1">
    <location>
        <begin position="118"/>
        <end position="134"/>
    </location>
</feature>
<proteinExistence type="predicted"/>
<evidence type="ECO:0000313" key="2">
    <source>
        <dbReference type="EMBL" id="OGM32885.1"/>
    </source>
</evidence>
<comment type="caution">
    <text evidence="2">The sequence shown here is derived from an EMBL/GenBank/DDBJ whole genome shotgun (WGS) entry which is preliminary data.</text>
</comment>
<dbReference type="EMBL" id="MGGR01000027">
    <property type="protein sequence ID" value="OGM32885.1"/>
    <property type="molecule type" value="Genomic_DNA"/>
</dbReference>